<protein>
    <submittedName>
        <fullName evidence="3">Uncharacterized protein YciI</fullName>
    </submittedName>
</protein>
<accession>A0AAJ5F1U4</accession>
<reference evidence="3 6" key="2">
    <citation type="submission" date="2020-08" db="EMBL/GenBank/DDBJ databases">
        <title>Genomic Encyclopedia of Type Strains, Phase IV (KMG-IV): sequencing the most valuable type-strain genomes for metagenomic binning, comparative biology and taxonomic classification.</title>
        <authorList>
            <person name="Goeker M."/>
        </authorList>
    </citation>
    <scope>NUCLEOTIDE SEQUENCE [LARGE SCALE GENOMIC DNA]</scope>
    <source>
        <strain evidence="3 6">DSM 105434</strain>
    </source>
</reference>
<feature type="domain" description="YCII-related" evidence="2">
    <location>
        <begin position="15"/>
        <end position="94"/>
    </location>
</feature>
<proteinExistence type="inferred from homology"/>
<sequence>MTPNPSQHSSAPTLWVITSRYLKPQEELAEVTPRHRAWLDQHYRSGLFLVSGRMLSGQGGVLLAHAESQEQLEEVFKDDPFVLEGCSEYTYTPFTPVKRGRALMLAGVPLVE</sequence>
<name>A0AAJ5F1U4_9DEIO</name>
<gene>
    <name evidence="4" type="ORF">FCS05_14570</name>
    <name evidence="3" type="ORF">HNQ10_003341</name>
</gene>
<dbReference type="Proteomes" id="UP000308000">
    <property type="component" value="Unassembled WGS sequence"/>
</dbReference>
<dbReference type="InterPro" id="IPR011008">
    <property type="entry name" value="Dimeric_a/b-barrel"/>
</dbReference>
<dbReference type="Proteomes" id="UP000536909">
    <property type="component" value="Unassembled WGS sequence"/>
</dbReference>
<keyword evidence="6" id="KW-1185">Reference proteome</keyword>
<dbReference type="PANTHER" id="PTHR37828:SF1">
    <property type="entry name" value="YCII-RELATED DOMAIN-CONTAINING PROTEIN"/>
    <property type="match status" value="1"/>
</dbReference>
<dbReference type="Pfam" id="PF03795">
    <property type="entry name" value="YCII"/>
    <property type="match status" value="1"/>
</dbReference>
<evidence type="ECO:0000313" key="4">
    <source>
        <dbReference type="EMBL" id="TLK24766.1"/>
    </source>
</evidence>
<dbReference type="EMBL" id="JACHFV010000012">
    <property type="protein sequence ID" value="MBB5296491.1"/>
    <property type="molecule type" value="Genomic_DNA"/>
</dbReference>
<dbReference type="SUPFAM" id="SSF54909">
    <property type="entry name" value="Dimeric alpha+beta barrel"/>
    <property type="match status" value="1"/>
</dbReference>
<dbReference type="Gene3D" id="3.30.70.1060">
    <property type="entry name" value="Dimeric alpha+beta barrel"/>
    <property type="match status" value="1"/>
</dbReference>
<dbReference type="RefSeq" id="WP_129118731.1">
    <property type="nucleotide sequence ID" value="NZ_BSUI01000039.1"/>
</dbReference>
<evidence type="ECO:0000313" key="5">
    <source>
        <dbReference type="Proteomes" id="UP000308000"/>
    </source>
</evidence>
<dbReference type="EMBL" id="VBRC01000010">
    <property type="protein sequence ID" value="TLK24766.1"/>
    <property type="molecule type" value="Genomic_DNA"/>
</dbReference>
<dbReference type="InterPro" id="IPR005545">
    <property type="entry name" value="YCII"/>
</dbReference>
<reference evidence="4 5" key="1">
    <citation type="submission" date="2019-04" db="EMBL/GenBank/DDBJ databases">
        <title>Deinococcus metalilatus MA1002 mutant No.5.</title>
        <authorList>
            <person name="Park W."/>
            <person name="Park C."/>
        </authorList>
    </citation>
    <scope>NUCLEOTIDE SEQUENCE [LARGE SCALE GENOMIC DNA]</scope>
    <source>
        <strain evidence="4 5">MA1002-m5</strain>
    </source>
</reference>
<evidence type="ECO:0000256" key="1">
    <source>
        <dbReference type="ARBA" id="ARBA00007689"/>
    </source>
</evidence>
<dbReference type="AlphaFoldDB" id="A0AAJ5F1U4"/>
<comment type="caution">
    <text evidence="4">The sequence shown here is derived from an EMBL/GenBank/DDBJ whole genome shotgun (WGS) entry which is preliminary data.</text>
</comment>
<evidence type="ECO:0000259" key="2">
    <source>
        <dbReference type="Pfam" id="PF03795"/>
    </source>
</evidence>
<evidence type="ECO:0000313" key="6">
    <source>
        <dbReference type="Proteomes" id="UP000536909"/>
    </source>
</evidence>
<comment type="similarity">
    <text evidence="1">Belongs to the YciI family.</text>
</comment>
<dbReference type="PANTHER" id="PTHR37828">
    <property type="entry name" value="GSR2449 PROTEIN"/>
    <property type="match status" value="1"/>
</dbReference>
<evidence type="ECO:0000313" key="3">
    <source>
        <dbReference type="EMBL" id="MBB5296491.1"/>
    </source>
</evidence>
<organism evidence="4 5">
    <name type="scientific">Deinococcus metallilatus</name>
    <dbReference type="NCBI Taxonomy" id="1211322"/>
    <lineage>
        <taxon>Bacteria</taxon>
        <taxon>Thermotogati</taxon>
        <taxon>Deinococcota</taxon>
        <taxon>Deinococci</taxon>
        <taxon>Deinococcales</taxon>
        <taxon>Deinococcaceae</taxon>
        <taxon>Deinococcus</taxon>
    </lineage>
</organism>